<organism evidence="1">
    <name type="scientific">Arundo donax</name>
    <name type="common">Giant reed</name>
    <name type="synonym">Donax arundinaceus</name>
    <dbReference type="NCBI Taxonomy" id="35708"/>
    <lineage>
        <taxon>Eukaryota</taxon>
        <taxon>Viridiplantae</taxon>
        <taxon>Streptophyta</taxon>
        <taxon>Embryophyta</taxon>
        <taxon>Tracheophyta</taxon>
        <taxon>Spermatophyta</taxon>
        <taxon>Magnoliopsida</taxon>
        <taxon>Liliopsida</taxon>
        <taxon>Poales</taxon>
        <taxon>Poaceae</taxon>
        <taxon>PACMAD clade</taxon>
        <taxon>Arundinoideae</taxon>
        <taxon>Arundineae</taxon>
        <taxon>Arundo</taxon>
    </lineage>
</organism>
<protein>
    <submittedName>
        <fullName evidence="1">Uncharacterized protein</fullName>
    </submittedName>
</protein>
<reference evidence="1" key="1">
    <citation type="submission" date="2014-09" db="EMBL/GenBank/DDBJ databases">
        <authorList>
            <person name="Magalhaes I.L.F."/>
            <person name="Oliveira U."/>
            <person name="Santos F.R."/>
            <person name="Vidigal T.H.D.A."/>
            <person name="Brescovit A.D."/>
            <person name="Santos A.J."/>
        </authorList>
    </citation>
    <scope>NUCLEOTIDE SEQUENCE</scope>
    <source>
        <tissue evidence="1">Shoot tissue taken approximately 20 cm above the soil surface</tissue>
    </source>
</reference>
<dbReference type="AlphaFoldDB" id="A0A0A9FIL0"/>
<reference evidence="1" key="2">
    <citation type="journal article" date="2015" name="Data Brief">
        <title>Shoot transcriptome of the giant reed, Arundo donax.</title>
        <authorList>
            <person name="Barrero R.A."/>
            <person name="Guerrero F.D."/>
            <person name="Moolhuijzen P."/>
            <person name="Goolsby J.A."/>
            <person name="Tidwell J."/>
            <person name="Bellgard S.E."/>
            <person name="Bellgard M.I."/>
        </authorList>
    </citation>
    <scope>NUCLEOTIDE SEQUENCE</scope>
    <source>
        <tissue evidence="1">Shoot tissue taken approximately 20 cm above the soil surface</tissue>
    </source>
</reference>
<proteinExistence type="predicted"/>
<sequence>MQEFSWYNVQDMQMMFVEGKILQCLIDFQMKLVYSMHFKSLRAISLADLY</sequence>
<name>A0A0A9FIL0_ARUDO</name>
<dbReference type="EMBL" id="GBRH01187920">
    <property type="protein sequence ID" value="JAE09976.1"/>
    <property type="molecule type" value="Transcribed_RNA"/>
</dbReference>
<accession>A0A0A9FIL0</accession>
<evidence type="ECO:0000313" key="1">
    <source>
        <dbReference type="EMBL" id="JAE09976.1"/>
    </source>
</evidence>